<dbReference type="Pfam" id="PF00561">
    <property type="entry name" value="Abhydrolase_1"/>
    <property type="match status" value="1"/>
</dbReference>
<dbReference type="InterPro" id="IPR050266">
    <property type="entry name" value="AB_hydrolase_sf"/>
</dbReference>
<dbReference type="AlphaFoldDB" id="A0A143PJC6"/>
<gene>
    <name evidence="2" type="ORF">LuPra_01534</name>
</gene>
<dbReference type="PANTHER" id="PTHR43798:SF33">
    <property type="entry name" value="HYDROLASE, PUTATIVE (AFU_ORTHOLOGUE AFUA_2G14860)-RELATED"/>
    <property type="match status" value="1"/>
</dbReference>
<dbReference type="InterPro" id="IPR000073">
    <property type="entry name" value="AB_hydrolase_1"/>
</dbReference>
<dbReference type="STRING" id="1855912.LuPra_01534"/>
<dbReference type="RefSeq" id="WP_157898863.1">
    <property type="nucleotide sequence ID" value="NZ_CP015136.1"/>
</dbReference>
<feature type="domain" description="AB hydrolase-1" evidence="1">
    <location>
        <begin position="21"/>
        <end position="175"/>
    </location>
</feature>
<name>A0A143PJC6_LUTPR</name>
<dbReference type="InterPro" id="IPR029058">
    <property type="entry name" value="AB_hydrolase_fold"/>
</dbReference>
<dbReference type="OrthoDB" id="59888at2"/>
<dbReference type="Proteomes" id="UP000076079">
    <property type="component" value="Chromosome"/>
</dbReference>
<evidence type="ECO:0000259" key="1">
    <source>
        <dbReference type="Pfam" id="PF00561"/>
    </source>
</evidence>
<sequence>MNGNLVQVRILGPPDGRPGHPVVVFESGVGTGLIAWSPVLPDVARFATVVAYDRAGIGGSEADGPAPTPRHIAERLHALLDELGLKPPYVLVGHSWGGLLIRMYTAIYPADVGGLVYVDPTDPRSEAEDLAYLRASGYTADGARQCIDKRAQEMAEFVGRQTGQYRAEMDVIRANELNHSAEFLQLPPLPDVPVALLVSNRFSPQVWAGRPCEPPACHAHWLRQRLAALTRLAPAGAQTSVTLTEAGHDIQHEEPSLVVDAIGRVLATSKAR</sequence>
<dbReference type="PANTHER" id="PTHR43798">
    <property type="entry name" value="MONOACYLGLYCEROL LIPASE"/>
    <property type="match status" value="1"/>
</dbReference>
<proteinExistence type="predicted"/>
<keyword evidence="3" id="KW-1185">Reference proteome</keyword>
<dbReference type="EMBL" id="CP015136">
    <property type="protein sequence ID" value="AMY08340.1"/>
    <property type="molecule type" value="Genomic_DNA"/>
</dbReference>
<dbReference type="SUPFAM" id="SSF53474">
    <property type="entry name" value="alpha/beta-Hydrolases"/>
    <property type="match status" value="1"/>
</dbReference>
<evidence type="ECO:0000313" key="2">
    <source>
        <dbReference type="EMBL" id="AMY08340.1"/>
    </source>
</evidence>
<dbReference type="KEGG" id="abac:LuPra_01534"/>
<accession>A0A143PJC6</accession>
<evidence type="ECO:0000313" key="3">
    <source>
        <dbReference type="Proteomes" id="UP000076079"/>
    </source>
</evidence>
<dbReference type="GO" id="GO:0016020">
    <property type="term" value="C:membrane"/>
    <property type="evidence" value="ECO:0007669"/>
    <property type="project" value="TreeGrafter"/>
</dbReference>
<reference evidence="2 3" key="1">
    <citation type="journal article" date="2016" name="Genome Announc.">
        <title>First Complete Genome Sequence of a Subdivision 6 Acidobacterium Strain.</title>
        <authorList>
            <person name="Huang S."/>
            <person name="Vieira S."/>
            <person name="Bunk B."/>
            <person name="Riedel T."/>
            <person name="Sproer C."/>
            <person name="Overmann J."/>
        </authorList>
    </citation>
    <scope>NUCLEOTIDE SEQUENCE [LARGE SCALE GENOMIC DNA]</scope>
    <source>
        <strain evidence="3">DSM 100886 HEG_-6_39</strain>
    </source>
</reference>
<reference evidence="3" key="2">
    <citation type="submission" date="2016-04" db="EMBL/GenBank/DDBJ databases">
        <title>First Complete Genome Sequence of a Subdivision 6 Acidobacterium.</title>
        <authorList>
            <person name="Huang S."/>
            <person name="Vieira S."/>
            <person name="Bunk B."/>
            <person name="Riedel T."/>
            <person name="Sproeer C."/>
            <person name="Overmann J."/>
        </authorList>
    </citation>
    <scope>NUCLEOTIDE SEQUENCE [LARGE SCALE GENOMIC DNA]</scope>
    <source>
        <strain evidence="3">DSM 100886 HEG_-6_39</strain>
    </source>
</reference>
<organism evidence="2 3">
    <name type="scientific">Luteitalea pratensis</name>
    <dbReference type="NCBI Taxonomy" id="1855912"/>
    <lineage>
        <taxon>Bacteria</taxon>
        <taxon>Pseudomonadati</taxon>
        <taxon>Acidobacteriota</taxon>
        <taxon>Vicinamibacteria</taxon>
        <taxon>Vicinamibacterales</taxon>
        <taxon>Vicinamibacteraceae</taxon>
        <taxon>Luteitalea</taxon>
    </lineage>
</organism>
<dbReference type="Gene3D" id="3.40.50.1820">
    <property type="entry name" value="alpha/beta hydrolase"/>
    <property type="match status" value="1"/>
</dbReference>
<protein>
    <submittedName>
        <fullName evidence="2">Haloalkane dehalogenase</fullName>
    </submittedName>
</protein>